<evidence type="ECO:0000313" key="2">
    <source>
        <dbReference type="EMBL" id="MDE1359149.1"/>
    </source>
</evidence>
<dbReference type="Gene3D" id="3.90.176.10">
    <property type="entry name" value="Toxin ADP-ribosyltransferase, Chain A, domain 1"/>
    <property type="match status" value="1"/>
</dbReference>
<dbReference type="AlphaFoldDB" id="A0A9X4J4S1"/>
<dbReference type="SUPFAM" id="SSF56399">
    <property type="entry name" value="ADP-ribosylation"/>
    <property type="match status" value="1"/>
</dbReference>
<dbReference type="Pfam" id="PF03496">
    <property type="entry name" value="ADPrib_exo_Tox"/>
    <property type="match status" value="1"/>
</dbReference>
<dbReference type="EMBL" id="JAKNAP010000151">
    <property type="protein sequence ID" value="MDE1359149.1"/>
    <property type="molecule type" value="Genomic_DNA"/>
</dbReference>
<dbReference type="PROSITE" id="PS51996">
    <property type="entry name" value="TR_MART"/>
    <property type="match status" value="1"/>
</dbReference>
<sequence length="183" mass="20848">MSKSLKNFLKVAVYDQFWSVVILNHSKVQKEVLLSRDEAVALYAYTVCYPPMYREINAALREGRLNNFLIKLVDSALNKLPIYSERVVYRWSVPTLDEQGKLAANEVVIDGAYLSTLKVPNELTMVEHDCMLIKITHLNGRDISLYSDDYSPDIQEVLIPRGSSFISANIQDTQFDLTIEQVA</sequence>
<protein>
    <submittedName>
        <fullName evidence="2">ADP-ribosyltransferase</fullName>
    </submittedName>
</protein>
<dbReference type="RefSeq" id="WP_005526339.1">
    <property type="nucleotide sequence ID" value="NZ_JAKNAP010000151.1"/>
</dbReference>
<dbReference type="GeneID" id="93954834"/>
<dbReference type="GO" id="GO:0005576">
    <property type="term" value="C:extracellular region"/>
    <property type="evidence" value="ECO:0007669"/>
    <property type="project" value="InterPro"/>
</dbReference>
<reference evidence="2" key="1">
    <citation type="submission" date="2022-02" db="EMBL/GenBank/DDBJ databases">
        <title>Emergence and expansion in Europe of a Vibrio aestuarianus clonal complex pathogenic for oysters.</title>
        <authorList>
            <person name="Mesnil A."/>
            <person name="Travers M.-A."/>
        </authorList>
    </citation>
    <scope>NUCLEOTIDE SEQUENCE</scope>
    <source>
        <strain evidence="2">151-ITT-15-cp-1</strain>
    </source>
</reference>
<name>A0A9X4J4S1_9VIBR</name>
<evidence type="ECO:0000313" key="3">
    <source>
        <dbReference type="Proteomes" id="UP001140973"/>
    </source>
</evidence>
<evidence type="ECO:0000259" key="1">
    <source>
        <dbReference type="Pfam" id="PF03496"/>
    </source>
</evidence>
<proteinExistence type="predicted"/>
<organism evidence="2 3">
    <name type="scientific">Vibrio aestuarianus</name>
    <dbReference type="NCBI Taxonomy" id="28171"/>
    <lineage>
        <taxon>Bacteria</taxon>
        <taxon>Pseudomonadati</taxon>
        <taxon>Pseudomonadota</taxon>
        <taxon>Gammaproteobacteria</taxon>
        <taxon>Vibrionales</taxon>
        <taxon>Vibrionaceae</taxon>
        <taxon>Vibrio</taxon>
    </lineage>
</organism>
<feature type="domain" description="ADP ribosyltransferase" evidence="1">
    <location>
        <begin position="34"/>
        <end position="172"/>
    </location>
</feature>
<dbReference type="InterPro" id="IPR003540">
    <property type="entry name" value="ADP-ribosyltransferase"/>
</dbReference>
<comment type="caution">
    <text evidence="2">The sequence shown here is derived from an EMBL/GenBank/DDBJ whole genome shotgun (WGS) entry which is preliminary data.</text>
</comment>
<accession>A0A9X4J4S1</accession>
<dbReference type="Proteomes" id="UP001140973">
    <property type="component" value="Unassembled WGS sequence"/>
</dbReference>
<gene>
    <name evidence="2" type="ORF">L9W73_17915</name>
</gene>